<name>A0AB38E0E3_XANCH</name>
<feature type="region of interest" description="Disordered" evidence="1">
    <location>
        <begin position="1"/>
        <end position="82"/>
    </location>
</feature>
<organism evidence="3 4">
    <name type="scientific">Xanthomonas campestris pv. phaseoli</name>
    <dbReference type="NCBI Taxonomy" id="317013"/>
    <lineage>
        <taxon>Bacteria</taxon>
        <taxon>Pseudomonadati</taxon>
        <taxon>Pseudomonadota</taxon>
        <taxon>Gammaproteobacteria</taxon>
        <taxon>Lysobacterales</taxon>
        <taxon>Lysobacteraceae</taxon>
        <taxon>Xanthomonas</taxon>
    </lineage>
</organism>
<evidence type="ECO:0000313" key="4">
    <source>
        <dbReference type="Proteomes" id="UP000234166"/>
    </source>
</evidence>
<evidence type="ECO:0000313" key="2">
    <source>
        <dbReference type="EMBL" id="SON81367.1"/>
    </source>
</evidence>
<accession>A0AB38E0E3</accession>
<protein>
    <submittedName>
        <fullName evidence="3">Uncharacterized protein</fullName>
    </submittedName>
</protein>
<evidence type="ECO:0000256" key="1">
    <source>
        <dbReference type="SAM" id="MobiDB-lite"/>
    </source>
</evidence>
<keyword evidence="5" id="KW-1185">Reference proteome</keyword>
<reference evidence="4 5" key="1">
    <citation type="submission" date="2017-10" db="EMBL/GenBank/DDBJ databases">
        <authorList>
            <person name="Regsiter A."/>
            <person name="William W."/>
        </authorList>
    </citation>
    <scope>NUCLEOTIDE SEQUENCE [LARGE SCALE GENOMIC DNA]</scope>
    <source>
        <strain evidence="2 5">CFBP6984</strain>
        <strain evidence="3 4">CFBP7430</strain>
    </source>
</reference>
<dbReference type="Proteomes" id="UP000234181">
    <property type="component" value="Unassembled WGS sequence"/>
</dbReference>
<feature type="compositionally biased region" description="Pro residues" evidence="1">
    <location>
        <begin position="44"/>
        <end position="54"/>
    </location>
</feature>
<proteinExistence type="predicted"/>
<gene>
    <name evidence="2" type="ORF">XAP6984_40007</name>
    <name evidence="3" type="ORF">XAP7430_30007</name>
</gene>
<sequence length="82" mass="8540">MPDRRRAARPPLAHRGADQVGGTTWSASAVGRPRGQAGDELQPVGPPTHAPPLPRRLGMDTPIPHGDGQRSALAVGHAWTAA</sequence>
<evidence type="ECO:0000313" key="3">
    <source>
        <dbReference type="EMBL" id="SON87434.1"/>
    </source>
</evidence>
<dbReference type="EMBL" id="OCYT01000095">
    <property type="protein sequence ID" value="SON81367.1"/>
    <property type="molecule type" value="Genomic_DNA"/>
</dbReference>
<evidence type="ECO:0000313" key="5">
    <source>
        <dbReference type="Proteomes" id="UP000234181"/>
    </source>
</evidence>
<comment type="caution">
    <text evidence="3">The sequence shown here is derived from an EMBL/GenBank/DDBJ whole genome shotgun (WGS) entry which is preliminary data.</text>
</comment>
<dbReference type="AlphaFoldDB" id="A0AB38E0E3"/>
<dbReference type="Proteomes" id="UP000234166">
    <property type="component" value="Unassembled WGS sequence"/>
</dbReference>
<dbReference type="EMBL" id="OCYS01000083">
    <property type="protein sequence ID" value="SON87434.1"/>
    <property type="molecule type" value="Genomic_DNA"/>
</dbReference>